<dbReference type="GO" id="GO:0016020">
    <property type="term" value="C:membrane"/>
    <property type="evidence" value="ECO:0007669"/>
    <property type="project" value="InterPro"/>
</dbReference>
<dbReference type="Proteomes" id="UP000785679">
    <property type="component" value="Unassembled WGS sequence"/>
</dbReference>
<dbReference type="EMBL" id="RRYP01026855">
    <property type="protein sequence ID" value="TNV71822.1"/>
    <property type="molecule type" value="Genomic_DNA"/>
</dbReference>
<proteinExistence type="inferred from homology"/>
<feature type="transmembrane region" description="Helical" evidence="2">
    <location>
        <begin position="65"/>
        <end position="86"/>
    </location>
</feature>
<keyword evidence="5" id="KW-1185">Reference proteome</keyword>
<dbReference type="InterPro" id="IPR002528">
    <property type="entry name" value="MATE_fam"/>
</dbReference>
<keyword evidence="2" id="KW-0472">Membrane</keyword>
<evidence type="ECO:0000256" key="3">
    <source>
        <dbReference type="SAM" id="SignalP"/>
    </source>
</evidence>
<organism evidence="4 5">
    <name type="scientific">Halteria grandinella</name>
    <dbReference type="NCBI Taxonomy" id="5974"/>
    <lineage>
        <taxon>Eukaryota</taxon>
        <taxon>Sar</taxon>
        <taxon>Alveolata</taxon>
        <taxon>Ciliophora</taxon>
        <taxon>Intramacronucleata</taxon>
        <taxon>Spirotrichea</taxon>
        <taxon>Stichotrichia</taxon>
        <taxon>Sporadotrichida</taxon>
        <taxon>Halteriidae</taxon>
        <taxon>Halteria</taxon>
    </lineage>
</organism>
<dbReference type="GO" id="GO:0015297">
    <property type="term" value="F:antiporter activity"/>
    <property type="evidence" value="ECO:0007669"/>
    <property type="project" value="InterPro"/>
</dbReference>
<sequence length="165" mass="18613">MQGINIFFSSIFFFFPDAVIRVYSPEVPTIEAARNALRLVAIGHLVDSVQLLFQGVIRGLGLQGVAFWANTLNYIVGLPLALFFCFEVPQESFVHGLFGLWLGFYIAQALIGVYYSVILKRADWKPLKQNIDASMSSSFHRYALNNSEASRRTAPLLQYQNSQQQ</sequence>
<gene>
    <name evidence="4" type="ORF">FGO68_gene8650</name>
</gene>
<accession>A0A8J8SUY6</accession>
<feature type="transmembrane region" description="Helical" evidence="2">
    <location>
        <begin position="98"/>
        <end position="118"/>
    </location>
</feature>
<name>A0A8J8SUY6_HALGN</name>
<comment type="similarity">
    <text evidence="1">Belongs to the multi antimicrobial extrusion (MATE) (TC 2.A.66.1) family.</text>
</comment>
<evidence type="ECO:0000256" key="1">
    <source>
        <dbReference type="ARBA" id="ARBA00010199"/>
    </source>
</evidence>
<dbReference type="GO" id="GO:0042910">
    <property type="term" value="F:xenobiotic transmembrane transporter activity"/>
    <property type="evidence" value="ECO:0007669"/>
    <property type="project" value="InterPro"/>
</dbReference>
<dbReference type="PANTHER" id="PTHR11206">
    <property type="entry name" value="MULTIDRUG RESISTANCE PROTEIN"/>
    <property type="match status" value="1"/>
</dbReference>
<feature type="chain" id="PRO_5035152636" evidence="3">
    <location>
        <begin position="22"/>
        <end position="165"/>
    </location>
</feature>
<evidence type="ECO:0000313" key="5">
    <source>
        <dbReference type="Proteomes" id="UP000785679"/>
    </source>
</evidence>
<evidence type="ECO:0000313" key="4">
    <source>
        <dbReference type="EMBL" id="TNV71822.1"/>
    </source>
</evidence>
<keyword evidence="2" id="KW-1133">Transmembrane helix</keyword>
<dbReference type="OrthoDB" id="2126698at2759"/>
<comment type="caution">
    <text evidence="4">The sequence shown here is derived from an EMBL/GenBank/DDBJ whole genome shotgun (WGS) entry which is preliminary data.</text>
</comment>
<reference evidence="4" key="1">
    <citation type="submission" date="2019-06" db="EMBL/GenBank/DDBJ databases">
        <authorList>
            <person name="Zheng W."/>
        </authorList>
    </citation>
    <scope>NUCLEOTIDE SEQUENCE</scope>
    <source>
        <strain evidence="4">QDHG01</strain>
    </source>
</reference>
<evidence type="ECO:0000256" key="2">
    <source>
        <dbReference type="SAM" id="Phobius"/>
    </source>
</evidence>
<keyword evidence="3" id="KW-0732">Signal</keyword>
<protein>
    <submittedName>
        <fullName evidence="4">Uncharacterized protein</fullName>
    </submittedName>
</protein>
<feature type="signal peptide" evidence="3">
    <location>
        <begin position="1"/>
        <end position="21"/>
    </location>
</feature>
<keyword evidence="2" id="KW-0812">Transmembrane</keyword>
<dbReference type="Pfam" id="PF01554">
    <property type="entry name" value="MatE"/>
    <property type="match status" value="1"/>
</dbReference>
<dbReference type="AlphaFoldDB" id="A0A8J8SUY6"/>